<gene>
    <name evidence="5" type="ORF">RM573_10730</name>
</gene>
<feature type="domain" description="Aldehyde dehydrogenase" evidence="4">
    <location>
        <begin position="24"/>
        <end position="482"/>
    </location>
</feature>
<dbReference type="InterPro" id="IPR016160">
    <property type="entry name" value="Ald_DH_CS_CYS"/>
</dbReference>
<evidence type="ECO:0000256" key="2">
    <source>
        <dbReference type="ARBA" id="ARBA00023002"/>
    </source>
</evidence>
<keyword evidence="2 5" id="KW-0560">Oxidoreductase</keyword>
<dbReference type="InterPro" id="IPR016162">
    <property type="entry name" value="Ald_DH_N"/>
</dbReference>
<accession>A0ABU3A4Z7</accession>
<evidence type="ECO:0000313" key="6">
    <source>
        <dbReference type="Proteomes" id="UP001266357"/>
    </source>
</evidence>
<name>A0ABU3A4Z7_9GAMM</name>
<keyword evidence="6" id="KW-1185">Reference proteome</keyword>
<dbReference type="Gene3D" id="3.40.605.10">
    <property type="entry name" value="Aldehyde Dehydrogenase, Chain A, domain 1"/>
    <property type="match status" value="1"/>
</dbReference>
<protein>
    <submittedName>
        <fullName evidence="5">2-hydroxymuconic semialdehyde dehydrogenase</fullName>
        <ecNumber evidence="5">1.2.1.85</ecNumber>
    </submittedName>
</protein>
<proteinExistence type="inferred from homology"/>
<dbReference type="InterPro" id="IPR015590">
    <property type="entry name" value="Aldehyde_DH_dom"/>
</dbReference>
<evidence type="ECO:0000259" key="4">
    <source>
        <dbReference type="Pfam" id="PF00171"/>
    </source>
</evidence>
<dbReference type="PROSITE" id="PS00070">
    <property type="entry name" value="ALDEHYDE_DEHYDR_CYS"/>
    <property type="match status" value="1"/>
</dbReference>
<dbReference type="EMBL" id="JAVRIF010000005">
    <property type="protein sequence ID" value="MDT0604066.1"/>
    <property type="molecule type" value="Genomic_DNA"/>
</dbReference>
<dbReference type="GO" id="GO:0016491">
    <property type="term" value="F:oxidoreductase activity"/>
    <property type="evidence" value="ECO:0007669"/>
    <property type="project" value="UniProtKB-KW"/>
</dbReference>
<dbReference type="SUPFAM" id="SSF53720">
    <property type="entry name" value="ALDH-like"/>
    <property type="match status" value="1"/>
</dbReference>
<dbReference type="NCBIfam" id="TIGR03216">
    <property type="entry name" value="OH_muco_semi_DH"/>
    <property type="match status" value="1"/>
</dbReference>
<evidence type="ECO:0000313" key="5">
    <source>
        <dbReference type="EMBL" id="MDT0604066.1"/>
    </source>
</evidence>
<keyword evidence="3" id="KW-0520">NAD</keyword>
<dbReference type="RefSeq" id="WP_311581510.1">
    <property type="nucleotide sequence ID" value="NZ_JAVRIF010000005.1"/>
</dbReference>
<dbReference type="Proteomes" id="UP001266357">
    <property type="component" value="Unassembled WGS sequence"/>
</dbReference>
<comment type="similarity">
    <text evidence="1">Belongs to the aldehyde dehydrogenase family.</text>
</comment>
<evidence type="ECO:0000256" key="1">
    <source>
        <dbReference type="ARBA" id="ARBA00009986"/>
    </source>
</evidence>
<dbReference type="Gene3D" id="3.40.309.10">
    <property type="entry name" value="Aldehyde Dehydrogenase, Chain A, domain 2"/>
    <property type="match status" value="1"/>
</dbReference>
<organism evidence="5 6">
    <name type="scientific">Thalassotalea castellviae</name>
    <dbReference type="NCBI Taxonomy" id="3075612"/>
    <lineage>
        <taxon>Bacteria</taxon>
        <taxon>Pseudomonadati</taxon>
        <taxon>Pseudomonadota</taxon>
        <taxon>Gammaproteobacteria</taxon>
        <taxon>Alteromonadales</taxon>
        <taxon>Colwelliaceae</taxon>
        <taxon>Thalassotalea</taxon>
    </lineage>
</organism>
<dbReference type="EC" id="1.2.1.85" evidence="5"/>
<comment type="caution">
    <text evidence="5">The sequence shown here is derived from an EMBL/GenBank/DDBJ whole genome shotgun (WGS) entry which is preliminary data.</text>
</comment>
<reference evidence="5 6" key="1">
    <citation type="submission" date="2023-09" db="EMBL/GenBank/DDBJ databases">
        <authorList>
            <person name="Rey-Velasco X."/>
        </authorList>
    </citation>
    <scope>NUCLEOTIDE SEQUENCE [LARGE SCALE GENOMIC DNA]</scope>
    <source>
        <strain evidence="5 6">W431</strain>
    </source>
</reference>
<dbReference type="CDD" id="cd07093">
    <property type="entry name" value="ALDH_F8_HMSADH"/>
    <property type="match status" value="1"/>
</dbReference>
<dbReference type="PANTHER" id="PTHR43720">
    <property type="entry name" value="2-AMINOMUCONIC SEMIALDEHYDE DEHYDROGENASE"/>
    <property type="match status" value="1"/>
</dbReference>
<dbReference type="PANTHER" id="PTHR43720:SF2">
    <property type="entry name" value="2-AMINOMUCONIC SEMIALDEHYDE DEHYDROGENASE"/>
    <property type="match status" value="1"/>
</dbReference>
<dbReference type="Pfam" id="PF00171">
    <property type="entry name" value="Aldedh"/>
    <property type="match status" value="1"/>
</dbReference>
<sequence length="490" mass="53465">MSASLPHPLLHCYIDGQFVASDCYFDNINPVNGQKISEIAEANNRQIDMAVQSARQALKGPWGKLTVNQRCDLLHKIADRMVERQQEFIDAEIADTGKSLHQVQTIDIPRGAANFRAFADMARTHSGETFITETPSGEKALNYSVNKPLGVVAVISPWNLPLLLATWKVAPALACGNCVILKPSEETSSTAVLLAQVMDEVGVPKGVFNLILGRGKHIGDYLTSHASVDAVTFTGASATGQHIMRAVSQGVKPISFELGGKNSAIVFADADLDKAVAGVARSTFTNCGQVCLCTEKVFVHREIADDFIEKLKQQAAAIKIGYPKEEGVLLGPLVSKQHQEKVLAYYQLAKDEGANFIIGGGVPKFHDERDQGCYIEPTIISGLEDNNRVNQEEIFGPICHVSIFDDEDEVIERVNNTPYGLACALWTENVSRAHRVSPQIDVGLVWVNTWFLRDLRAPFGGVKLSGIGREGGKHSLNFYAEPVNICIKID</sequence>
<dbReference type="InterPro" id="IPR017628">
    <property type="entry name" value="OHmuconic_semiald_DH"/>
</dbReference>
<dbReference type="InterPro" id="IPR016163">
    <property type="entry name" value="Ald_DH_C"/>
</dbReference>
<evidence type="ECO:0000256" key="3">
    <source>
        <dbReference type="ARBA" id="ARBA00023027"/>
    </source>
</evidence>
<dbReference type="InterPro" id="IPR016161">
    <property type="entry name" value="Ald_DH/histidinol_DH"/>
</dbReference>